<dbReference type="OrthoDB" id="9814359at2"/>
<dbReference type="GO" id="GO:0046872">
    <property type="term" value="F:metal ion binding"/>
    <property type="evidence" value="ECO:0007669"/>
    <property type="project" value="InterPro"/>
</dbReference>
<dbReference type="Proteomes" id="UP000287188">
    <property type="component" value="Unassembled WGS sequence"/>
</dbReference>
<keyword evidence="3" id="KW-1185">Reference proteome</keyword>
<evidence type="ECO:0000313" key="2">
    <source>
        <dbReference type="EMBL" id="GCE21110.1"/>
    </source>
</evidence>
<sequence length="88" mass="9906">MSYQQHFLVEDVTCEKCDARIRSALESLPGTEQVELTRTPHDEASVVLTTSKPIPPELIETAIIGQSVGTTHNYQVRWDTEKHEPDSN</sequence>
<dbReference type="CDD" id="cd00371">
    <property type="entry name" value="HMA"/>
    <property type="match status" value="1"/>
</dbReference>
<dbReference type="PROSITE" id="PS50846">
    <property type="entry name" value="HMA_2"/>
    <property type="match status" value="1"/>
</dbReference>
<dbReference type="InterPro" id="IPR036163">
    <property type="entry name" value="HMA_dom_sf"/>
</dbReference>
<evidence type="ECO:0000313" key="3">
    <source>
        <dbReference type="Proteomes" id="UP000287188"/>
    </source>
</evidence>
<accession>A0A402AQ37</accession>
<dbReference type="Gene3D" id="3.30.70.100">
    <property type="match status" value="1"/>
</dbReference>
<feature type="domain" description="HMA" evidence="1">
    <location>
        <begin position="3"/>
        <end position="71"/>
    </location>
</feature>
<dbReference type="EMBL" id="BIFS01000001">
    <property type="protein sequence ID" value="GCE21110.1"/>
    <property type="molecule type" value="Genomic_DNA"/>
</dbReference>
<reference evidence="3" key="1">
    <citation type="submission" date="2018-12" db="EMBL/GenBank/DDBJ databases">
        <title>Tengunoibacter tsumagoiensis gen. nov., sp. nov., Dictyobacter kobayashii sp. nov., D. alpinus sp. nov., and D. joshuensis sp. nov. and description of Dictyobacteraceae fam. nov. within the order Ktedonobacterales isolated from Tengu-no-mugimeshi.</title>
        <authorList>
            <person name="Wang C.M."/>
            <person name="Zheng Y."/>
            <person name="Sakai Y."/>
            <person name="Toyoda A."/>
            <person name="Minakuchi Y."/>
            <person name="Abe K."/>
            <person name="Yokota A."/>
            <person name="Yabe S."/>
        </authorList>
    </citation>
    <scope>NUCLEOTIDE SEQUENCE [LARGE SCALE GENOMIC DNA]</scope>
    <source>
        <strain evidence="3">Uno11</strain>
    </source>
</reference>
<gene>
    <name evidence="2" type="ORF">KDK_49100</name>
</gene>
<protein>
    <recommendedName>
        <fullName evidence="1">HMA domain-containing protein</fullName>
    </recommendedName>
</protein>
<name>A0A402AQ37_9CHLR</name>
<dbReference type="SUPFAM" id="SSF55008">
    <property type="entry name" value="HMA, heavy metal-associated domain"/>
    <property type="match status" value="1"/>
</dbReference>
<comment type="caution">
    <text evidence="2">The sequence shown here is derived from an EMBL/GenBank/DDBJ whole genome shotgun (WGS) entry which is preliminary data.</text>
</comment>
<proteinExistence type="predicted"/>
<dbReference type="Pfam" id="PF00403">
    <property type="entry name" value="HMA"/>
    <property type="match status" value="1"/>
</dbReference>
<organism evidence="2 3">
    <name type="scientific">Dictyobacter kobayashii</name>
    <dbReference type="NCBI Taxonomy" id="2014872"/>
    <lineage>
        <taxon>Bacteria</taxon>
        <taxon>Bacillati</taxon>
        <taxon>Chloroflexota</taxon>
        <taxon>Ktedonobacteria</taxon>
        <taxon>Ktedonobacterales</taxon>
        <taxon>Dictyobacteraceae</taxon>
        <taxon>Dictyobacter</taxon>
    </lineage>
</organism>
<dbReference type="RefSeq" id="WP_126552660.1">
    <property type="nucleotide sequence ID" value="NZ_BIFS01000001.1"/>
</dbReference>
<evidence type="ECO:0000259" key="1">
    <source>
        <dbReference type="PROSITE" id="PS50846"/>
    </source>
</evidence>
<dbReference type="InterPro" id="IPR006121">
    <property type="entry name" value="HMA_dom"/>
</dbReference>
<dbReference type="AlphaFoldDB" id="A0A402AQ37"/>